<dbReference type="OrthoDB" id="5983572at2759"/>
<dbReference type="PANTHER" id="PTHR36902:SF1">
    <property type="entry name" value="ENRICHED IN SURFACE-LABELED PROTEOME PROTEIN 9"/>
    <property type="match status" value="1"/>
</dbReference>
<evidence type="ECO:0000313" key="9">
    <source>
        <dbReference type="Proteomes" id="UP000663825"/>
    </source>
</evidence>
<dbReference type="Proteomes" id="UP000663865">
    <property type="component" value="Unassembled WGS sequence"/>
</dbReference>
<evidence type="ECO:0000313" key="10">
    <source>
        <dbReference type="Proteomes" id="UP000663873"/>
    </source>
</evidence>
<dbReference type="EMBL" id="CAJOBP010006194">
    <property type="protein sequence ID" value="CAF4487301.1"/>
    <property type="molecule type" value="Genomic_DNA"/>
</dbReference>
<protein>
    <recommendedName>
        <fullName evidence="3">LolA-like domain-containing protein</fullName>
    </recommendedName>
</protein>
<dbReference type="Proteomes" id="UP000663825">
    <property type="component" value="Unassembled WGS sequence"/>
</dbReference>
<sequence length="650" mass="74943">MFGKLFLLSSIICVLFRISRCQQIDLNVCPNGLTPSPTDPKWPTTIPNHFEIFSEITTDIATFEVTQSFVESRRDHIHFRTYEKNLEVYYDFDTNEIFTINDDLQCARSEIQPNENFPFITSQYLKPSILLGFDGRNNNNIGFFTRYIGEQTIHGGILTEKFQSCFYIYQGNLTINATYYLTALPPNEANIHRISDLVQIDVRSNNYPYTLNIIRYVSNPSSTLTTPSGVYCPNRIQTKEFPNNLPSRLSLHSEAYTIKNTDIPSRIETFNRLIDETLKFERIDYDLGVALKPMLPDTAFVDYAYNLTYMYTRATEQCTVQNANANPMETVTEILFQFGALGDSIKFQYTGLTTCGRKHLQCYRWIGQRNINNVIQQYEWYWSAKYNEIDLSEFIPIKVNVMTTSVVGPPKVTNQEISFFNYNPRPNSMEAIDSTISKCYRALGPSKNYNYAILRMTLNNDDKYPVHQYLLSLQNRVHMQLANDLKIRHVRLSSFVIDATRDTTDHQDKDVYITFTLLDNPPASSDSLKESSSLELIRKLARQINDGNFHVRDSDGAFDLQARPNSLRTLVLYLLPSENHTNYFNETVFVYQNVTQTIIKQRQKLVYKSTGPQIAALWTGFTLLGVIVALAIGSFIAIRKWTPIIDYQRT</sequence>
<gene>
    <name evidence="4" type="ORF">GRG538_LOCUS241</name>
    <name evidence="5" type="ORF">KIK155_LOCUS882</name>
    <name evidence="6" type="ORF">TIS948_LOCUS20926</name>
    <name evidence="8" type="ORF">TOA249_LOCUS4669</name>
    <name evidence="7" type="ORF">UJA718_LOCUS25386</name>
</gene>
<comment type="caution">
    <text evidence="6">The sequence shown here is derived from an EMBL/GenBank/DDBJ whole genome shotgun (WGS) entry which is preliminary data.</text>
</comment>
<name>A0A817U6R5_9BILA</name>
<dbReference type="Proteomes" id="UP000663838">
    <property type="component" value="Unassembled WGS sequence"/>
</dbReference>
<feature type="transmembrane region" description="Helical" evidence="1">
    <location>
        <begin position="615"/>
        <end position="638"/>
    </location>
</feature>
<keyword evidence="2" id="KW-0732">Signal</keyword>
<feature type="chain" id="PRO_5036232306" description="LolA-like domain-containing protein" evidence="2">
    <location>
        <begin position="22"/>
        <end position="650"/>
    </location>
</feature>
<keyword evidence="10" id="KW-1185">Reference proteome</keyword>
<evidence type="ECO:0000256" key="1">
    <source>
        <dbReference type="SAM" id="Phobius"/>
    </source>
</evidence>
<dbReference type="InterPro" id="IPR058831">
    <property type="entry name" value="LolA-like_dom_2nd"/>
</dbReference>
<feature type="domain" description="LolA-like" evidence="3">
    <location>
        <begin position="227"/>
        <end position="440"/>
    </location>
</feature>
<evidence type="ECO:0000313" key="4">
    <source>
        <dbReference type="EMBL" id="CAF3297168.1"/>
    </source>
</evidence>
<evidence type="ECO:0000313" key="6">
    <source>
        <dbReference type="EMBL" id="CAF3327922.1"/>
    </source>
</evidence>
<dbReference type="PANTHER" id="PTHR36902">
    <property type="entry name" value="ENRICHED IN SURFACE-LABELED PROTEOME PROTEIN 9"/>
    <property type="match status" value="1"/>
</dbReference>
<keyword evidence="1" id="KW-1133">Transmembrane helix</keyword>
<dbReference type="Proteomes" id="UP000663872">
    <property type="component" value="Unassembled WGS sequence"/>
</dbReference>
<dbReference type="EMBL" id="CAJNXB010003637">
    <property type="protein sequence ID" value="CAF3327922.1"/>
    <property type="molecule type" value="Genomic_DNA"/>
</dbReference>
<dbReference type="Pfam" id="PF25898">
    <property type="entry name" value="LolA_2nd_metazoa"/>
    <property type="match status" value="1"/>
</dbReference>
<accession>A0A817U6R5</accession>
<evidence type="ECO:0000256" key="2">
    <source>
        <dbReference type="SAM" id="SignalP"/>
    </source>
</evidence>
<keyword evidence="1" id="KW-0472">Membrane</keyword>
<organism evidence="6 9">
    <name type="scientific">Rotaria socialis</name>
    <dbReference type="NCBI Taxonomy" id="392032"/>
    <lineage>
        <taxon>Eukaryota</taxon>
        <taxon>Metazoa</taxon>
        <taxon>Spiralia</taxon>
        <taxon>Gnathifera</taxon>
        <taxon>Rotifera</taxon>
        <taxon>Eurotatoria</taxon>
        <taxon>Bdelloidea</taxon>
        <taxon>Philodinida</taxon>
        <taxon>Philodinidae</taxon>
        <taxon>Rotaria</taxon>
    </lineage>
</organism>
<proteinExistence type="predicted"/>
<reference evidence="6" key="1">
    <citation type="submission" date="2021-02" db="EMBL/GenBank/DDBJ databases">
        <authorList>
            <person name="Nowell W R."/>
        </authorList>
    </citation>
    <scope>NUCLEOTIDE SEQUENCE</scope>
</reference>
<feature type="signal peptide" evidence="2">
    <location>
        <begin position="1"/>
        <end position="21"/>
    </location>
</feature>
<dbReference type="EMBL" id="CAJNYT010000007">
    <property type="protein sequence ID" value="CAF3297168.1"/>
    <property type="molecule type" value="Genomic_DNA"/>
</dbReference>
<evidence type="ECO:0000259" key="3">
    <source>
        <dbReference type="Pfam" id="PF25898"/>
    </source>
</evidence>
<dbReference type="EMBL" id="CAJOBS010000180">
    <property type="protein sequence ID" value="CAF4516454.1"/>
    <property type="molecule type" value="Genomic_DNA"/>
</dbReference>
<evidence type="ECO:0000313" key="5">
    <source>
        <dbReference type="EMBL" id="CAF3324798.1"/>
    </source>
</evidence>
<keyword evidence="1" id="KW-0812">Transmembrane</keyword>
<dbReference type="AlphaFoldDB" id="A0A817U6R5"/>
<evidence type="ECO:0000313" key="8">
    <source>
        <dbReference type="EMBL" id="CAF4516454.1"/>
    </source>
</evidence>
<evidence type="ECO:0000313" key="7">
    <source>
        <dbReference type="EMBL" id="CAF4487301.1"/>
    </source>
</evidence>
<dbReference type="Proteomes" id="UP000663873">
    <property type="component" value="Unassembled WGS sequence"/>
</dbReference>
<dbReference type="EMBL" id="CAJNYV010000023">
    <property type="protein sequence ID" value="CAF3324798.1"/>
    <property type="molecule type" value="Genomic_DNA"/>
</dbReference>